<feature type="domain" description="Letm1 RBD" evidence="9">
    <location>
        <begin position="202"/>
        <end position="380"/>
    </location>
</feature>
<evidence type="ECO:0000256" key="7">
    <source>
        <dbReference type="PROSITE-ProRule" id="PRU01094"/>
    </source>
</evidence>
<dbReference type="InterPro" id="IPR044202">
    <property type="entry name" value="LETM1/MDM38-like"/>
</dbReference>
<comment type="subcellular location">
    <subcellularLocation>
        <location evidence="1">Mitochondrion inner membrane</location>
        <topology evidence="1">Single-pass membrane protein</topology>
    </subcellularLocation>
</comment>
<evidence type="ECO:0000256" key="2">
    <source>
        <dbReference type="ARBA" id="ARBA00022692"/>
    </source>
</evidence>
<evidence type="ECO:0000259" key="9">
    <source>
        <dbReference type="PROSITE" id="PS51758"/>
    </source>
</evidence>
<keyword evidence="4" id="KW-1133">Transmembrane helix</keyword>
<evidence type="ECO:0000256" key="1">
    <source>
        <dbReference type="ARBA" id="ARBA00004434"/>
    </source>
</evidence>
<sequence length="380" mass="44249">MVPYLHHHHSMEDLSRFKIFGCKIHRWQHKLAERSDEIPPPPTLPPPPSPPSATPNKSSNPSQPPKPSKRQPTKNMSNFMFSKFFTFVQNYQNMMERKFPEAVKIYQTFILGVKAFTNELGEYVKIKTKALISANSIFKLSRHELDVYFRMPSEMFRVGPTLLLSALPGFQYIIFPIALKFPKHLLSSHFWTLQEKHQFAIDAQRKRLFNQRPVLRHLQSNLEFIRDKRHKEIFKEMLFKLGSGSQPTVPEIMRIKPLFESDPFSIKAMHGPHIKSLCRLHGLGTWMFNRGRLFDRAEMLYVMDMCLMRDGIFNLETVELKSACFLRGLNAANTSHDDMVEFIQQWLSISSAIQPHSYSLLLHLPVLLAYNNPNNWALLT</sequence>
<dbReference type="EMBL" id="CAXLJM020000033">
    <property type="protein sequence ID" value="CAL8101035.1"/>
    <property type="molecule type" value="Genomic_DNA"/>
</dbReference>
<evidence type="ECO:0000256" key="8">
    <source>
        <dbReference type="SAM" id="MobiDB-lite"/>
    </source>
</evidence>
<dbReference type="Proteomes" id="UP001642540">
    <property type="component" value="Unassembled WGS sequence"/>
</dbReference>
<comment type="caution">
    <text evidence="10">The sequence shown here is derived from an EMBL/GenBank/DDBJ whole genome shotgun (WGS) entry which is preliminary data.</text>
</comment>
<dbReference type="InterPro" id="IPR033122">
    <property type="entry name" value="LETM1-like_RBD"/>
</dbReference>
<keyword evidence="2" id="KW-0812">Transmembrane</keyword>
<keyword evidence="3" id="KW-0999">Mitochondrion inner membrane</keyword>
<evidence type="ECO:0000256" key="6">
    <source>
        <dbReference type="ARBA" id="ARBA00023136"/>
    </source>
</evidence>
<reference evidence="10 11" key="1">
    <citation type="submission" date="2024-08" db="EMBL/GenBank/DDBJ databases">
        <authorList>
            <person name="Cucini C."/>
            <person name="Frati F."/>
        </authorList>
    </citation>
    <scope>NUCLEOTIDE SEQUENCE [LARGE SCALE GENOMIC DNA]</scope>
</reference>
<evidence type="ECO:0000256" key="5">
    <source>
        <dbReference type="ARBA" id="ARBA00023128"/>
    </source>
</evidence>
<feature type="region of interest" description="Disordered" evidence="8">
    <location>
        <begin position="35"/>
        <end position="75"/>
    </location>
</feature>
<proteinExistence type="predicted"/>
<evidence type="ECO:0000313" key="10">
    <source>
        <dbReference type="EMBL" id="CAL8101035.1"/>
    </source>
</evidence>
<evidence type="ECO:0000256" key="4">
    <source>
        <dbReference type="ARBA" id="ARBA00022989"/>
    </source>
</evidence>
<accession>A0ABP1QIV8</accession>
<evidence type="ECO:0000313" key="11">
    <source>
        <dbReference type="Proteomes" id="UP001642540"/>
    </source>
</evidence>
<organism evidence="10 11">
    <name type="scientific">Orchesella dallaii</name>
    <dbReference type="NCBI Taxonomy" id="48710"/>
    <lineage>
        <taxon>Eukaryota</taxon>
        <taxon>Metazoa</taxon>
        <taxon>Ecdysozoa</taxon>
        <taxon>Arthropoda</taxon>
        <taxon>Hexapoda</taxon>
        <taxon>Collembola</taxon>
        <taxon>Entomobryomorpha</taxon>
        <taxon>Entomobryoidea</taxon>
        <taxon>Orchesellidae</taxon>
        <taxon>Orchesellinae</taxon>
        <taxon>Orchesella</taxon>
    </lineage>
</organism>
<protein>
    <recommendedName>
        <fullName evidence="9">Letm1 RBD domain-containing protein</fullName>
    </recommendedName>
</protein>
<feature type="compositionally biased region" description="Pro residues" evidence="8">
    <location>
        <begin position="38"/>
        <end position="53"/>
    </location>
</feature>
<name>A0ABP1QIV8_9HEXA</name>
<dbReference type="PANTHER" id="PTHR14009:SF13">
    <property type="entry name" value="LETM1 DOMAIN-CONTAINING PROTEIN 1"/>
    <property type="match status" value="1"/>
</dbReference>
<keyword evidence="5 7" id="KW-0496">Mitochondrion</keyword>
<gene>
    <name evidence="10" type="ORF">ODALV1_LOCUS10714</name>
</gene>
<keyword evidence="6" id="KW-0472">Membrane</keyword>
<evidence type="ECO:0000256" key="3">
    <source>
        <dbReference type="ARBA" id="ARBA00022792"/>
    </source>
</evidence>
<keyword evidence="11" id="KW-1185">Reference proteome</keyword>
<dbReference type="PANTHER" id="PTHR14009">
    <property type="entry name" value="LEUCINE ZIPPER-EF-HAND CONTAINING TRANSMEMBRANE PROTEIN"/>
    <property type="match status" value="1"/>
</dbReference>
<dbReference type="PROSITE" id="PS51758">
    <property type="entry name" value="LETM1_RBD"/>
    <property type="match status" value="1"/>
</dbReference>
<dbReference type="Pfam" id="PF07766">
    <property type="entry name" value="LETM1_RBD"/>
    <property type="match status" value="1"/>
</dbReference>